<keyword evidence="1" id="KW-0808">Transferase</keyword>
<protein>
    <submittedName>
        <fullName evidence="1">Glycosyltransferase family 1 protein</fullName>
    </submittedName>
</protein>
<dbReference type="Proteomes" id="UP000267159">
    <property type="component" value="Unassembled WGS sequence"/>
</dbReference>
<gene>
    <name evidence="1" type="ORF">D7Y07_17860</name>
</gene>
<evidence type="ECO:0000313" key="1">
    <source>
        <dbReference type="EMBL" id="RLT78700.1"/>
    </source>
</evidence>
<dbReference type="SUPFAM" id="SSF53756">
    <property type="entry name" value="UDP-Glycosyltransferase/glycogen phosphorylase"/>
    <property type="match status" value="1"/>
</dbReference>
<reference evidence="1 2" key="1">
    <citation type="submission" date="2018-09" db="EMBL/GenBank/DDBJ databases">
        <title>Murine metabolic-syndrome-specific gut microbial biobank.</title>
        <authorList>
            <person name="Liu C."/>
        </authorList>
    </citation>
    <scope>NUCLEOTIDE SEQUENCE [LARGE SCALE GENOMIC DNA]</scope>
    <source>
        <strain evidence="1 2">0.1X-D8-26</strain>
    </source>
</reference>
<dbReference type="EMBL" id="RAZM01000088">
    <property type="protein sequence ID" value="RLT78700.1"/>
    <property type="molecule type" value="Genomic_DNA"/>
</dbReference>
<evidence type="ECO:0000313" key="2">
    <source>
        <dbReference type="Proteomes" id="UP000267159"/>
    </source>
</evidence>
<dbReference type="GO" id="GO:0016740">
    <property type="term" value="F:transferase activity"/>
    <property type="evidence" value="ECO:0007669"/>
    <property type="project" value="UniProtKB-KW"/>
</dbReference>
<dbReference type="AlphaFoldDB" id="A0A3L7Z1E4"/>
<name>A0A3L7Z1E4_9BACE</name>
<organism evidence="1 2">
    <name type="scientific">Bacteroides acidifaciens</name>
    <dbReference type="NCBI Taxonomy" id="85831"/>
    <lineage>
        <taxon>Bacteria</taxon>
        <taxon>Pseudomonadati</taxon>
        <taxon>Bacteroidota</taxon>
        <taxon>Bacteroidia</taxon>
        <taxon>Bacteroidales</taxon>
        <taxon>Bacteroidaceae</taxon>
        <taxon>Bacteroides</taxon>
    </lineage>
</organism>
<comment type="caution">
    <text evidence="1">The sequence shown here is derived from an EMBL/GenBank/DDBJ whole genome shotgun (WGS) entry which is preliminary data.</text>
</comment>
<sequence>MKVTIYPRNLDNGSIQVNPYIKDFVSALEQEGIVVANPPHKNPLFSLIGRQTDSDAYIFHWLENVPDYKYGMLQTLAALWLLITIKFNRKRIIWFLHNKQPHVARHQWAKKLLTHLLISKSDLIVTHATEGVAVIRNRCRDAESKTLFLHHPTKNRMPAQAANAQTTDTDLLIWGNISRYKGVAEFIRFANEHSLKLKIKVIGKCSSADLFEELKQQANPYISIENRSIRFDELSKEIQKTRYVLVPYATESVLSSGILMDSLSFGARVIGPNIGSFRDYANEPLLCVHTFDSFSEIAPIANHATRHANPDDYRLFLEKHSWKEFGKAFHYQLQKLTQQ</sequence>
<accession>A0A3L7Z1E4</accession>
<dbReference type="Gene3D" id="3.40.50.2000">
    <property type="entry name" value="Glycogen Phosphorylase B"/>
    <property type="match status" value="1"/>
</dbReference>
<dbReference type="RefSeq" id="WP_121767193.1">
    <property type="nucleotide sequence ID" value="NZ_CAOMOF010000021.1"/>
</dbReference>
<proteinExistence type="predicted"/>